<sequence length="259" mass="29174">MAKSMRGGMRRGARKKTAGSESTSREVSRIPRCTIGCGGERTFAVAVGTVDLRSPRRCRRVSAVRHIFFFLFCFLQQDGSIETLDAFRPVSLETQHASIERTEKKWWLGTVDAGSNNADLKSDVDHLSVDLCVSVYYAFHVDGRRRRRARRARRRGRLCDRTTRDPSVSSASGMAKSMRGGMRRGARKKTAGSESTSREVSRILRCTIGCGGERTFAVAVGTVDLRSPRRCRRVSAVRHIFFSFLFPPAGRIYRNTRRF</sequence>
<dbReference type="AlphaFoldDB" id="A0A1D6H2S5"/>
<feature type="region of interest" description="Disordered" evidence="1">
    <location>
        <begin position="150"/>
        <end position="197"/>
    </location>
</feature>
<proteinExistence type="predicted"/>
<dbReference type="InParanoid" id="A0A1D6H2S5"/>
<feature type="region of interest" description="Disordered" evidence="1">
    <location>
        <begin position="1"/>
        <end position="27"/>
    </location>
</feature>
<dbReference type="PaxDb" id="4577-AC214244.4_FGP003"/>
<evidence type="ECO:0000313" key="2">
    <source>
        <dbReference type="EMBL" id="AQK69138.1"/>
    </source>
</evidence>
<protein>
    <submittedName>
        <fullName evidence="2">Uncharacterized protein</fullName>
    </submittedName>
</protein>
<organism evidence="2">
    <name type="scientific">Zea mays</name>
    <name type="common">Maize</name>
    <dbReference type="NCBI Taxonomy" id="4577"/>
    <lineage>
        <taxon>Eukaryota</taxon>
        <taxon>Viridiplantae</taxon>
        <taxon>Streptophyta</taxon>
        <taxon>Embryophyta</taxon>
        <taxon>Tracheophyta</taxon>
        <taxon>Spermatophyta</taxon>
        <taxon>Magnoliopsida</taxon>
        <taxon>Liliopsida</taxon>
        <taxon>Poales</taxon>
        <taxon>Poaceae</taxon>
        <taxon>PACMAD clade</taxon>
        <taxon>Panicoideae</taxon>
        <taxon>Andropogonodae</taxon>
        <taxon>Andropogoneae</taxon>
        <taxon>Tripsacinae</taxon>
        <taxon>Zea</taxon>
    </lineage>
</organism>
<feature type="compositionally biased region" description="Low complexity" evidence="1">
    <location>
        <begin position="169"/>
        <end position="180"/>
    </location>
</feature>
<name>A0A1D6H2S5_MAIZE</name>
<gene>
    <name evidence="2" type="ORF">ZEAMMB73_Zm00001d015572</name>
</gene>
<dbReference type="EMBL" id="CM000781">
    <property type="protein sequence ID" value="AQK69138.1"/>
    <property type="molecule type" value="Genomic_DNA"/>
</dbReference>
<feature type="compositionally biased region" description="Basic residues" evidence="1">
    <location>
        <begin position="8"/>
        <end position="17"/>
    </location>
</feature>
<accession>A0A1D6H2S5</accession>
<evidence type="ECO:0000256" key="1">
    <source>
        <dbReference type="SAM" id="MobiDB-lite"/>
    </source>
</evidence>
<feature type="compositionally biased region" description="Basic residues" evidence="1">
    <location>
        <begin position="181"/>
        <end position="190"/>
    </location>
</feature>
<reference evidence="2" key="1">
    <citation type="submission" date="2015-12" db="EMBL/GenBank/DDBJ databases">
        <title>Update maize B73 reference genome by single molecule sequencing technologies.</title>
        <authorList>
            <consortium name="Maize Genome Sequencing Project"/>
            <person name="Ware D."/>
        </authorList>
    </citation>
    <scope>NUCLEOTIDE SEQUENCE</scope>
    <source>
        <tissue evidence="2">Seedling</tissue>
    </source>
</reference>